<evidence type="ECO:0000313" key="9">
    <source>
        <dbReference type="Proteomes" id="UP000320333"/>
    </source>
</evidence>
<dbReference type="Pfam" id="PF07798">
    <property type="entry name" value="CCDC90-like"/>
    <property type="match status" value="1"/>
</dbReference>
<gene>
    <name evidence="8" type="ORF">CcCBS67573_g05669</name>
</gene>
<keyword evidence="6" id="KW-0496">Mitochondrion</keyword>
<dbReference type="AlphaFoldDB" id="A0A507FBW0"/>
<name>A0A507FBW0_9FUNG</name>
<evidence type="ECO:0000256" key="6">
    <source>
        <dbReference type="ARBA" id="ARBA00023128"/>
    </source>
</evidence>
<protein>
    <submittedName>
        <fullName evidence="8">Uncharacterized protein</fullName>
    </submittedName>
</protein>
<dbReference type="GO" id="GO:0016020">
    <property type="term" value="C:membrane"/>
    <property type="evidence" value="ECO:0007669"/>
    <property type="project" value="UniProtKB-SubCell"/>
</dbReference>
<dbReference type="Gene3D" id="1.20.5.340">
    <property type="match status" value="1"/>
</dbReference>
<comment type="subcellular location">
    <subcellularLocation>
        <location evidence="2">Membrane</location>
    </subcellularLocation>
    <subcellularLocation>
        <location evidence="1">Mitochondrion</location>
    </subcellularLocation>
</comment>
<dbReference type="PANTHER" id="PTHR14360">
    <property type="entry name" value="PROTEIN FMP32, MITOCHONDRIAL"/>
    <property type="match status" value="1"/>
</dbReference>
<evidence type="ECO:0000313" key="8">
    <source>
        <dbReference type="EMBL" id="TPX73070.1"/>
    </source>
</evidence>
<evidence type="ECO:0000256" key="7">
    <source>
        <dbReference type="ARBA" id="ARBA00023136"/>
    </source>
</evidence>
<keyword evidence="3" id="KW-0812">Transmembrane</keyword>
<evidence type="ECO:0000256" key="4">
    <source>
        <dbReference type="ARBA" id="ARBA00022989"/>
    </source>
</evidence>
<accession>A0A507FBW0</accession>
<dbReference type="GO" id="GO:0005739">
    <property type="term" value="C:mitochondrion"/>
    <property type="evidence" value="ECO:0007669"/>
    <property type="project" value="UniProtKB-SubCell"/>
</dbReference>
<evidence type="ECO:0000256" key="3">
    <source>
        <dbReference type="ARBA" id="ARBA00022692"/>
    </source>
</evidence>
<keyword evidence="4" id="KW-1133">Transmembrane helix</keyword>
<dbReference type="Proteomes" id="UP000320333">
    <property type="component" value="Unassembled WGS sequence"/>
</dbReference>
<evidence type="ECO:0000256" key="2">
    <source>
        <dbReference type="ARBA" id="ARBA00004370"/>
    </source>
</evidence>
<dbReference type="PANTHER" id="PTHR14360:SF1">
    <property type="entry name" value="PROTEIN FMP32, MITOCHONDRIAL"/>
    <property type="match status" value="1"/>
</dbReference>
<organism evidence="8 9">
    <name type="scientific">Chytriomyces confervae</name>
    <dbReference type="NCBI Taxonomy" id="246404"/>
    <lineage>
        <taxon>Eukaryota</taxon>
        <taxon>Fungi</taxon>
        <taxon>Fungi incertae sedis</taxon>
        <taxon>Chytridiomycota</taxon>
        <taxon>Chytridiomycota incertae sedis</taxon>
        <taxon>Chytridiomycetes</taxon>
        <taxon>Chytridiales</taxon>
        <taxon>Chytriomycetaceae</taxon>
        <taxon>Chytriomyces</taxon>
    </lineage>
</organism>
<comment type="caution">
    <text evidence="8">The sequence shown here is derived from an EMBL/GenBank/DDBJ whole genome shotgun (WGS) entry which is preliminary data.</text>
</comment>
<dbReference type="OrthoDB" id="2342176at2759"/>
<evidence type="ECO:0000256" key="5">
    <source>
        <dbReference type="ARBA" id="ARBA00023054"/>
    </source>
</evidence>
<keyword evidence="7" id="KW-0472">Membrane</keyword>
<sequence length="453" mass="50312">MMGLTKLGLQTVFRPRLQFRAFRASISPIMNQLQHAQLHHLHPLRPTHVPAFDTHSFVTEAQTEAALKPQEAAALMVSVSSVLDSNLLTISQNAITRDEFDKVVYSNNADFNHLRSDISLVEKNDFTILKTEITRLSAEVDRIGLRTAEEFRRIMSGTRLDLHTEKSRVRDHQNDQAIHLKEADAKIESELASLKTLLDGVHWELFKTLFPLFSAAFALIFSKASVPLMIAHLNSSPCYSSLCWPYMRVSSGDIGRGWSDALRRTNDLPTSPICHGNPKGSVLTPAIRGGQPVTISYILTVSHGGNCSFLFQRSGSTTWDFLGSDPTCGERGLGSYTTPYWDSFAVTLPQGSYSGILRFAYNARLTGEVFDGCADILVSPGGSNSYPSDSCKRLDTNQRPQYTNYNTPCVEKASTCIANRSVLQRCYQQQWYPVDCPSGTECTILGQDRAACR</sequence>
<keyword evidence="9" id="KW-1185">Reference proteome</keyword>
<evidence type="ECO:0000256" key="1">
    <source>
        <dbReference type="ARBA" id="ARBA00004173"/>
    </source>
</evidence>
<keyword evidence="5" id="KW-0175">Coiled coil</keyword>
<reference evidence="8 9" key="1">
    <citation type="journal article" date="2019" name="Sci. Rep.">
        <title>Comparative genomics of chytrid fungi reveal insights into the obligate biotrophic and pathogenic lifestyle of Synchytrium endobioticum.</title>
        <authorList>
            <person name="van de Vossenberg B.T.L.H."/>
            <person name="Warris S."/>
            <person name="Nguyen H.D.T."/>
            <person name="van Gent-Pelzer M.P.E."/>
            <person name="Joly D.L."/>
            <person name="van de Geest H.C."/>
            <person name="Bonants P.J.M."/>
            <person name="Smith D.S."/>
            <person name="Levesque C.A."/>
            <person name="van der Lee T.A.J."/>
        </authorList>
    </citation>
    <scope>NUCLEOTIDE SEQUENCE [LARGE SCALE GENOMIC DNA]</scope>
    <source>
        <strain evidence="8 9">CBS 675.73</strain>
    </source>
</reference>
<dbReference type="InterPro" id="IPR024461">
    <property type="entry name" value="CCDC90-like"/>
</dbReference>
<dbReference type="EMBL" id="QEAP01000211">
    <property type="protein sequence ID" value="TPX73070.1"/>
    <property type="molecule type" value="Genomic_DNA"/>
</dbReference>
<proteinExistence type="predicted"/>